<feature type="compositionally biased region" description="Basic residues" evidence="1">
    <location>
        <begin position="81"/>
        <end position="96"/>
    </location>
</feature>
<reference evidence="2" key="1">
    <citation type="submission" date="2015-12" db="EMBL/GenBank/DDBJ databases">
        <title>Update maize B73 reference genome by single molecule sequencing technologies.</title>
        <authorList>
            <consortium name="Maize Genome Sequencing Project"/>
            <person name="Ware D."/>
        </authorList>
    </citation>
    <scope>NUCLEOTIDE SEQUENCE</scope>
    <source>
        <tissue evidence="2">Seedling</tissue>
    </source>
</reference>
<dbReference type="AlphaFoldDB" id="A0A1D6H2G3"/>
<sequence>MGQPTNVQRQSPLFPHFSAHTCAAAAEHLPDPNSIRAQAPSAGDGSRIARRPPHVPEATTGTTRPRGATRHLRRNAPSSGARRHRGSGTRCRHRGTLARSSGRSEANGHGFAWCGWIQVEWEVIGWCHYY</sequence>
<dbReference type="EMBL" id="CM000781">
    <property type="protein sequence ID" value="AQK69036.1"/>
    <property type="molecule type" value="Genomic_DNA"/>
</dbReference>
<feature type="region of interest" description="Disordered" evidence="1">
    <location>
        <begin position="28"/>
        <end position="107"/>
    </location>
</feature>
<accession>A0A1D6H2G3</accession>
<protein>
    <submittedName>
        <fullName evidence="2">Aconitate hydratase 3 mitochondrial</fullName>
    </submittedName>
</protein>
<organism evidence="2">
    <name type="scientific">Zea mays</name>
    <name type="common">Maize</name>
    <dbReference type="NCBI Taxonomy" id="4577"/>
    <lineage>
        <taxon>Eukaryota</taxon>
        <taxon>Viridiplantae</taxon>
        <taxon>Streptophyta</taxon>
        <taxon>Embryophyta</taxon>
        <taxon>Tracheophyta</taxon>
        <taxon>Spermatophyta</taxon>
        <taxon>Magnoliopsida</taxon>
        <taxon>Liliopsida</taxon>
        <taxon>Poales</taxon>
        <taxon>Poaceae</taxon>
        <taxon>PACMAD clade</taxon>
        <taxon>Panicoideae</taxon>
        <taxon>Andropogonodae</taxon>
        <taxon>Andropogoneae</taxon>
        <taxon>Tripsacinae</taxon>
        <taxon>Zea</taxon>
    </lineage>
</organism>
<name>A0A1D6H2G3_MAIZE</name>
<evidence type="ECO:0000256" key="1">
    <source>
        <dbReference type="SAM" id="MobiDB-lite"/>
    </source>
</evidence>
<gene>
    <name evidence="2" type="ORF">ZEAMMB73_Zm00001d015497</name>
</gene>
<proteinExistence type="predicted"/>
<evidence type="ECO:0000313" key="2">
    <source>
        <dbReference type="EMBL" id="AQK69036.1"/>
    </source>
</evidence>